<dbReference type="PROSITE" id="PS00107">
    <property type="entry name" value="PROTEIN_KINASE_ATP"/>
    <property type="match status" value="1"/>
</dbReference>
<feature type="compositionally biased region" description="Polar residues" evidence="7">
    <location>
        <begin position="157"/>
        <end position="173"/>
    </location>
</feature>
<evidence type="ECO:0000256" key="2">
    <source>
        <dbReference type="ARBA" id="ARBA00022679"/>
    </source>
</evidence>
<feature type="compositionally biased region" description="Basic residues" evidence="7">
    <location>
        <begin position="290"/>
        <end position="301"/>
    </location>
</feature>
<evidence type="ECO:0000313" key="9">
    <source>
        <dbReference type="EMBL" id="CAJ1965699.1"/>
    </source>
</evidence>
<keyword evidence="2" id="KW-0808">Transferase</keyword>
<dbReference type="GO" id="GO:0035556">
    <property type="term" value="P:intracellular signal transduction"/>
    <property type="evidence" value="ECO:0007669"/>
    <property type="project" value="TreeGrafter"/>
</dbReference>
<gene>
    <name evidence="9" type="ORF">CYCCA115_LOCUS21292</name>
</gene>
<evidence type="ECO:0000256" key="7">
    <source>
        <dbReference type="SAM" id="MobiDB-lite"/>
    </source>
</evidence>
<dbReference type="CDD" id="cd13990">
    <property type="entry name" value="STKc_TLK"/>
    <property type="match status" value="1"/>
</dbReference>
<feature type="compositionally biased region" description="Polar residues" evidence="7">
    <location>
        <begin position="1"/>
        <end position="18"/>
    </location>
</feature>
<dbReference type="Proteomes" id="UP001295423">
    <property type="component" value="Unassembled WGS sequence"/>
</dbReference>
<dbReference type="InterPro" id="IPR017441">
    <property type="entry name" value="Protein_kinase_ATP_BS"/>
</dbReference>
<dbReference type="Pfam" id="PF00069">
    <property type="entry name" value="Pkinase"/>
    <property type="match status" value="1"/>
</dbReference>
<dbReference type="Gene3D" id="1.10.510.10">
    <property type="entry name" value="Transferase(Phosphotransferase) domain 1"/>
    <property type="match status" value="1"/>
</dbReference>
<evidence type="ECO:0000256" key="3">
    <source>
        <dbReference type="ARBA" id="ARBA00022741"/>
    </source>
</evidence>
<dbReference type="GO" id="GO:0007059">
    <property type="term" value="P:chromosome segregation"/>
    <property type="evidence" value="ECO:0007669"/>
    <property type="project" value="TreeGrafter"/>
</dbReference>
<feature type="region of interest" description="Disordered" evidence="7">
    <location>
        <begin position="1"/>
        <end position="128"/>
    </location>
</feature>
<dbReference type="PANTHER" id="PTHR22974">
    <property type="entry name" value="MIXED LINEAGE PROTEIN KINASE"/>
    <property type="match status" value="1"/>
</dbReference>
<dbReference type="GO" id="GO:0005524">
    <property type="term" value="F:ATP binding"/>
    <property type="evidence" value="ECO:0007669"/>
    <property type="project" value="UniProtKB-UniRule"/>
</dbReference>
<keyword evidence="10" id="KW-1185">Reference proteome</keyword>
<dbReference type="SMART" id="SM00220">
    <property type="entry name" value="S_TKc"/>
    <property type="match status" value="1"/>
</dbReference>
<dbReference type="FunFam" id="1.10.510.10:FF:000698">
    <property type="entry name" value="Serine/threonine-protein kinase tousled-like 1"/>
    <property type="match status" value="1"/>
</dbReference>
<dbReference type="EMBL" id="CAKOGP040002214">
    <property type="protein sequence ID" value="CAJ1965699.1"/>
    <property type="molecule type" value="Genomic_DNA"/>
</dbReference>
<evidence type="ECO:0000256" key="6">
    <source>
        <dbReference type="PROSITE-ProRule" id="PRU10141"/>
    </source>
</evidence>
<evidence type="ECO:0000256" key="4">
    <source>
        <dbReference type="ARBA" id="ARBA00022777"/>
    </source>
</evidence>
<feature type="compositionally biased region" description="Polar residues" evidence="7">
    <location>
        <begin position="181"/>
        <end position="200"/>
    </location>
</feature>
<dbReference type="InterPro" id="IPR000719">
    <property type="entry name" value="Prot_kinase_dom"/>
</dbReference>
<comment type="caution">
    <text evidence="9">The sequence shown here is derived from an EMBL/GenBank/DDBJ whole genome shotgun (WGS) entry which is preliminary data.</text>
</comment>
<feature type="compositionally biased region" description="Polar residues" evidence="7">
    <location>
        <begin position="269"/>
        <end position="289"/>
    </location>
</feature>
<name>A0AAD2G7F1_9STRA</name>
<dbReference type="InterPro" id="IPR008271">
    <property type="entry name" value="Ser/Thr_kinase_AS"/>
</dbReference>
<feature type="compositionally biased region" description="Polar residues" evidence="7">
    <location>
        <begin position="29"/>
        <end position="60"/>
    </location>
</feature>
<keyword evidence="3 6" id="KW-0547">Nucleotide-binding</keyword>
<protein>
    <recommendedName>
        <fullName evidence="8">Protein kinase domain-containing protein</fullName>
    </recommendedName>
</protein>
<evidence type="ECO:0000256" key="1">
    <source>
        <dbReference type="ARBA" id="ARBA00022527"/>
    </source>
</evidence>
<evidence type="ECO:0000256" key="5">
    <source>
        <dbReference type="ARBA" id="ARBA00022840"/>
    </source>
</evidence>
<dbReference type="SUPFAM" id="SSF56112">
    <property type="entry name" value="Protein kinase-like (PK-like)"/>
    <property type="match status" value="1"/>
</dbReference>
<evidence type="ECO:0000259" key="8">
    <source>
        <dbReference type="PROSITE" id="PS50011"/>
    </source>
</evidence>
<keyword evidence="1" id="KW-0723">Serine/threonine-protein kinase</keyword>
<keyword evidence="4" id="KW-0418">Kinase</keyword>
<accession>A0AAD2G7F1</accession>
<feature type="compositionally biased region" description="Low complexity" evidence="7">
    <location>
        <begin position="92"/>
        <end position="111"/>
    </location>
</feature>
<dbReference type="GO" id="GO:0005634">
    <property type="term" value="C:nucleus"/>
    <property type="evidence" value="ECO:0007669"/>
    <property type="project" value="TreeGrafter"/>
</dbReference>
<sequence length="929" mass="103666">MIGGEQQDQPSSAGSQISLERKLDLLESRFTQPTVQTNDNKSSDKNVQSSLTPSWGNQDNLIERPSPAFTTSTPKPSTSTSSNLVSGRMSPHHNSNSQHSFQFSRHQSSPHNSNPLPQSAVRSRRRLSLQSTSFQSVAQAAARHMRKVAAASPVHGLSSNNPQQQTQLDGSPLSSSSNSNATMITSNQRHKTTASQQNAEQRVVAESPPVIVSPLNNSTPVRKPNKPNAVRHLMMAGNAAASPTRTSPRTKKGIIKTGNNDDAAANEPNIMTRSRSTERSSPVKPTSSSTRRKSAPKRKVSSIKEATAGNSATATPEPAKRTKLDETVAITSTSNLSNKSPFRPVLSELSRDKSNLSAKSSRQSKEAAGAPANNRRIQDFFSVTTNKDGTSASNNAGNKTSTTTINATTAFKKKATKSPSSSSSTPLTVPSKRVTRSQKDIDWEAKCQKIELLLHEKDQQLKAVTNNRTIIHTTLKAELDKKAKELETIRQTQKSKNAHVTKELEDLLRWKSSQQQKELKEKLATDGARLGRIVVSKVGMRAFESWEEGSATHDLEDRKKELQERQKLLKARWKEVATHDNDATSLEQLEARESVQRHLYNCELEVKELAHEEQALNDEKAAHIRLLKRVASEDASRFRSKPKLHGRYVLHSLLGKGGFSEVWKGYDLVELREVAVKIHQLDPRWPDSKKENYTKHVSREYEIHRSVRHPRIVSLFDVFEIDNNSFATVLECCKGTDLDALLKTKKRLPEREARAILLQILRGMRYLSEPSDNRQGIIHYDLKPGNILFDKIGDAKITDFGLSKIIDAADPGDSMELTSQGAGTYWYLPPECFITNEKVRISNKVDVWSIGVIYYQMLYGVRPFGEGVSQDRLLRENTMLNADQVEFPERVTVSKAGKNFIRQCLQYDQAFRPTIAQLCENKYVLEEAF</sequence>
<dbReference type="PROSITE" id="PS00108">
    <property type="entry name" value="PROTEIN_KINASE_ST"/>
    <property type="match status" value="1"/>
</dbReference>
<keyword evidence="5 6" id="KW-0067">ATP-binding</keyword>
<organism evidence="9 10">
    <name type="scientific">Cylindrotheca closterium</name>
    <dbReference type="NCBI Taxonomy" id="2856"/>
    <lineage>
        <taxon>Eukaryota</taxon>
        <taxon>Sar</taxon>
        <taxon>Stramenopiles</taxon>
        <taxon>Ochrophyta</taxon>
        <taxon>Bacillariophyta</taxon>
        <taxon>Bacillariophyceae</taxon>
        <taxon>Bacillariophycidae</taxon>
        <taxon>Bacillariales</taxon>
        <taxon>Bacillariaceae</taxon>
        <taxon>Cylindrotheca</taxon>
    </lineage>
</organism>
<dbReference type="PANTHER" id="PTHR22974:SF23">
    <property type="entry name" value="TOUSLED-LIKE KINASE, ISOFORM G"/>
    <property type="match status" value="1"/>
</dbReference>
<dbReference type="AlphaFoldDB" id="A0AAD2G7F1"/>
<feature type="region of interest" description="Disordered" evidence="7">
    <location>
        <begin position="145"/>
        <end position="324"/>
    </location>
</feature>
<evidence type="ECO:0000313" key="10">
    <source>
        <dbReference type="Proteomes" id="UP001295423"/>
    </source>
</evidence>
<feature type="compositionally biased region" description="Polar residues" evidence="7">
    <location>
        <begin position="381"/>
        <end position="398"/>
    </location>
</feature>
<feature type="compositionally biased region" description="Low complexity" evidence="7">
    <location>
        <begin position="417"/>
        <end position="432"/>
    </location>
</feature>
<dbReference type="PROSITE" id="PS50011">
    <property type="entry name" value="PROTEIN_KINASE_DOM"/>
    <property type="match status" value="1"/>
</dbReference>
<feature type="region of interest" description="Disordered" evidence="7">
    <location>
        <begin position="349"/>
        <end position="433"/>
    </location>
</feature>
<feature type="compositionally biased region" description="Low complexity" evidence="7">
    <location>
        <begin position="399"/>
        <end position="410"/>
    </location>
</feature>
<feature type="compositionally biased region" description="Low complexity" evidence="7">
    <location>
        <begin position="65"/>
        <end position="82"/>
    </location>
</feature>
<proteinExistence type="predicted"/>
<reference evidence="9" key="1">
    <citation type="submission" date="2023-08" db="EMBL/GenBank/DDBJ databases">
        <authorList>
            <person name="Audoor S."/>
            <person name="Bilcke G."/>
        </authorList>
    </citation>
    <scope>NUCLEOTIDE SEQUENCE</scope>
</reference>
<feature type="binding site" evidence="6">
    <location>
        <position position="677"/>
    </location>
    <ligand>
        <name>ATP</name>
        <dbReference type="ChEBI" id="CHEBI:30616"/>
    </ligand>
</feature>
<dbReference type="InterPro" id="IPR011009">
    <property type="entry name" value="Kinase-like_dom_sf"/>
</dbReference>
<dbReference type="GO" id="GO:0004674">
    <property type="term" value="F:protein serine/threonine kinase activity"/>
    <property type="evidence" value="ECO:0007669"/>
    <property type="project" value="UniProtKB-KW"/>
</dbReference>
<feature type="domain" description="Protein kinase" evidence="8">
    <location>
        <begin position="648"/>
        <end position="924"/>
    </location>
</feature>